<feature type="domain" description="LysM" evidence="1">
    <location>
        <begin position="13"/>
        <end position="58"/>
    </location>
</feature>
<sequence length="65" mass="7069">MPSIYSRGGLNMLPYIVQQGDTLLRIARRFGVNKESLLAANPRIAAAQQLIPGLLLSVPAQHETV</sequence>
<evidence type="ECO:0000259" key="1">
    <source>
        <dbReference type="PROSITE" id="PS51782"/>
    </source>
</evidence>
<dbReference type="Gene3D" id="3.10.350.10">
    <property type="entry name" value="LysM domain"/>
    <property type="match status" value="1"/>
</dbReference>
<evidence type="ECO:0000313" key="3">
    <source>
        <dbReference type="Proteomes" id="UP001519887"/>
    </source>
</evidence>
<organism evidence="2 3">
    <name type="scientific">Paenibacillus sepulcri</name>
    <dbReference type="NCBI Taxonomy" id="359917"/>
    <lineage>
        <taxon>Bacteria</taxon>
        <taxon>Bacillati</taxon>
        <taxon>Bacillota</taxon>
        <taxon>Bacilli</taxon>
        <taxon>Bacillales</taxon>
        <taxon>Paenibacillaceae</taxon>
        <taxon>Paenibacillus</taxon>
    </lineage>
</organism>
<comment type="caution">
    <text evidence="2">The sequence shown here is derived from an EMBL/GenBank/DDBJ whole genome shotgun (WGS) entry which is preliminary data.</text>
</comment>
<dbReference type="InterPro" id="IPR036779">
    <property type="entry name" value="LysM_dom_sf"/>
</dbReference>
<dbReference type="SMART" id="SM00257">
    <property type="entry name" value="LysM"/>
    <property type="match status" value="1"/>
</dbReference>
<dbReference type="Proteomes" id="UP001519887">
    <property type="component" value="Unassembled WGS sequence"/>
</dbReference>
<dbReference type="InterPro" id="IPR018392">
    <property type="entry name" value="LysM"/>
</dbReference>
<name>A0ABS7CLJ6_9BACL</name>
<dbReference type="SUPFAM" id="SSF54106">
    <property type="entry name" value="LysM domain"/>
    <property type="match status" value="1"/>
</dbReference>
<dbReference type="Pfam" id="PF01476">
    <property type="entry name" value="LysM"/>
    <property type="match status" value="1"/>
</dbReference>
<protein>
    <submittedName>
        <fullName evidence="2">LysM peptidoglycan-binding domain-containing protein</fullName>
    </submittedName>
</protein>
<evidence type="ECO:0000313" key="2">
    <source>
        <dbReference type="EMBL" id="MBW7461816.1"/>
    </source>
</evidence>
<keyword evidence="3" id="KW-1185">Reference proteome</keyword>
<dbReference type="PROSITE" id="PS51782">
    <property type="entry name" value="LYSM"/>
    <property type="match status" value="1"/>
</dbReference>
<dbReference type="CDD" id="cd00118">
    <property type="entry name" value="LysM"/>
    <property type="match status" value="1"/>
</dbReference>
<gene>
    <name evidence="2" type="ORF">K0U00_47975</name>
</gene>
<feature type="non-terminal residue" evidence="2">
    <location>
        <position position="65"/>
    </location>
</feature>
<reference evidence="2 3" key="1">
    <citation type="submission" date="2021-07" db="EMBL/GenBank/DDBJ databases">
        <title>Paenibacillus radiodurans sp. nov., isolated from the southeastern edge of Tengger Desert.</title>
        <authorList>
            <person name="Zhang G."/>
        </authorList>
    </citation>
    <scope>NUCLEOTIDE SEQUENCE [LARGE SCALE GENOMIC DNA]</scope>
    <source>
        <strain evidence="2 3">CCM 7311</strain>
    </source>
</reference>
<proteinExistence type="predicted"/>
<dbReference type="EMBL" id="JAHZIK010003301">
    <property type="protein sequence ID" value="MBW7461816.1"/>
    <property type="molecule type" value="Genomic_DNA"/>
</dbReference>
<accession>A0ABS7CLJ6</accession>